<dbReference type="RefSeq" id="WP_280322172.1">
    <property type="nucleotide sequence ID" value="NZ_CP118605.1"/>
</dbReference>
<proteinExistence type="predicted"/>
<keyword evidence="1" id="KW-0472">Membrane</keyword>
<organism evidence="2 3">
    <name type="scientific">Microbulbifer bruguierae</name>
    <dbReference type="NCBI Taxonomy" id="3029061"/>
    <lineage>
        <taxon>Bacteria</taxon>
        <taxon>Pseudomonadati</taxon>
        <taxon>Pseudomonadota</taxon>
        <taxon>Gammaproteobacteria</taxon>
        <taxon>Cellvibrionales</taxon>
        <taxon>Microbulbiferaceae</taxon>
        <taxon>Microbulbifer</taxon>
    </lineage>
</organism>
<dbReference type="InterPro" id="IPR045584">
    <property type="entry name" value="Pilin-like"/>
</dbReference>
<dbReference type="PROSITE" id="PS00409">
    <property type="entry name" value="PROKAR_NTER_METHYL"/>
    <property type="match status" value="1"/>
</dbReference>
<dbReference type="InterPro" id="IPR032092">
    <property type="entry name" value="PilW"/>
</dbReference>
<dbReference type="NCBIfam" id="TIGR02532">
    <property type="entry name" value="IV_pilin_GFxxxE"/>
    <property type="match status" value="1"/>
</dbReference>
<dbReference type="EMBL" id="CP118605">
    <property type="protein sequence ID" value="WGL18195.1"/>
    <property type="molecule type" value="Genomic_DNA"/>
</dbReference>
<keyword evidence="1" id="KW-0812">Transmembrane</keyword>
<feature type="transmembrane region" description="Helical" evidence="1">
    <location>
        <begin position="12"/>
        <end position="35"/>
    </location>
</feature>
<accession>A0ABY8NGY2</accession>
<dbReference type="InterPro" id="IPR012902">
    <property type="entry name" value="N_methyl_site"/>
</dbReference>
<sequence>MKRNSLSGQHGLSLIELMIAMVLSAILLWGVLQIFDSNRDTIRMQNAFARVQESGRFAIDLLGKEIRMADYWGCAPDTASIRNHLDTNDPDYSEDVLGDLGAEGILGTDNASSLTIGSKTVTDGTDVLYLRGADDACGGTGRMVPSTQAAALHVSQNCNVQQGQTVLLSNCQSGELMTITNVQGGGGGSSNKLTVVHNLGSLADGLIENATKDLQRQYGGDARILVPYQRIFFISSSDVTAGSPALFISENGADAQELIPGVEDMQILYGRDTNGDNTADTWTNASGLTPEQMEDVQVLRLQLVVTSDMNVDTEELTVTDLDNTNTTYDDGKLRKVYLTTAKIRNRGSM</sequence>
<name>A0ABY8NGY2_9GAMM</name>
<evidence type="ECO:0000256" key="1">
    <source>
        <dbReference type="SAM" id="Phobius"/>
    </source>
</evidence>
<dbReference type="Proteomes" id="UP001236500">
    <property type="component" value="Chromosome"/>
</dbReference>
<dbReference type="Pfam" id="PF16074">
    <property type="entry name" value="PilW"/>
    <property type="match status" value="1"/>
</dbReference>
<evidence type="ECO:0000313" key="2">
    <source>
        <dbReference type="EMBL" id="WGL18195.1"/>
    </source>
</evidence>
<dbReference type="Pfam" id="PF07963">
    <property type="entry name" value="N_methyl"/>
    <property type="match status" value="1"/>
</dbReference>
<evidence type="ECO:0000313" key="3">
    <source>
        <dbReference type="Proteomes" id="UP001236500"/>
    </source>
</evidence>
<dbReference type="SUPFAM" id="SSF54523">
    <property type="entry name" value="Pili subunits"/>
    <property type="match status" value="1"/>
</dbReference>
<reference evidence="2 3" key="1">
    <citation type="submission" date="2023-02" db="EMBL/GenBank/DDBJ databases">
        <title>Description and genomic characterization of Microbulbifer bruguierae sp. nov., isolated from the sediment of mangrove plant Bruguiera sexangula.</title>
        <authorList>
            <person name="Long M."/>
        </authorList>
    </citation>
    <scope>NUCLEOTIDE SEQUENCE [LARGE SCALE GENOMIC DNA]</scope>
    <source>
        <strain evidence="2 3">H12</strain>
    </source>
</reference>
<keyword evidence="3" id="KW-1185">Reference proteome</keyword>
<keyword evidence="1" id="KW-1133">Transmembrane helix</keyword>
<protein>
    <submittedName>
        <fullName evidence="2">PilW family protein</fullName>
    </submittedName>
</protein>
<gene>
    <name evidence="2" type="ORF">PVT68_07840</name>
</gene>